<comment type="similarity">
    <text evidence="5">Belongs to the SAT4 family.</text>
</comment>
<feature type="region of interest" description="Disordered" evidence="6">
    <location>
        <begin position="277"/>
        <end position="329"/>
    </location>
</feature>
<feature type="transmembrane region" description="Helical" evidence="7">
    <location>
        <begin position="244"/>
        <end position="270"/>
    </location>
</feature>
<comment type="subcellular location">
    <subcellularLocation>
        <location evidence="1">Membrane</location>
        <topology evidence="1">Multi-pass membrane protein</topology>
    </subcellularLocation>
</comment>
<dbReference type="InterPro" id="IPR049326">
    <property type="entry name" value="Rhodopsin_dom_fungi"/>
</dbReference>
<dbReference type="Proteomes" id="UP000184356">
    <property type="component" value="Unassembled WGS sequence"/>
</dbReference>
<dbReference type="VEuPathDB" id="FungiDB:ASPSYDRAFT_45647"/>
<evidence type="ECO:0000313" key="10">
    <source>
        <dbReference type="Proteomes" id="UP000184356"/>
    </source>
</evidence>
<feature type="transmembrane region" description="Helical" evidence="7">
    <location>
        <begin position="12"/>
        <end position="33"/>
    </location>
</feature>
<dbReference type="OrthoDB" id="4682787at2759"/>
<dbReference type="InterPro" id="IPR052337">
    <property type="entry name" value="SAT4-like"/>
</dbReference>
<evidence type="ECO:0000259" key="8">
    <source>
        <dbReference type="Pfam" id="PF20684"/>
    </source>
</evidence>
<gene>
    <name evidence="9" type="ORF">ASPSYDRAFT_45647</name>
</gene>
<feature type="transmembrane region" description="Helical" evidence="7">
    <location>
        <begin position="122"/>
        <end position="142"/>
    </location>
</feature>
<keyword evidence="4 7" id="KW-0472">Membrane</keyword>
<dbReference type="PANTHER" id="PTHR33048:SF164">
    <property type="entry name" value="INTEGRAL MEMBRANE PROTEIN-RELATED"/>
    <property type="match status" value="1"/>
</dbReference>
<keyword evidence="3 7" id="KW-1133">Transmembrane helix</keyword>
<keyword evidence="2 7" id="KW-0812">Transmembrane</keyword>
<dbReference type="AlphaFoldDB" id="A0A1L9TIF7"/>
<evidence type="ECO:0000256" key="4">
    <source>
        <dbReference type="ARBA" id="ARBA00023136"/>
    </source>
</evidence>
<feature type="transmembrane region" description="Helical" evidence="7">
    <location>
        <begin position="203"/>
        <end position="224"/>
    </location>
</feature>
<dbReference type="PANTHER" id="PTHR33048">
    <property type="entry name" value="PTH11-LIKE INTEGRAL MEMBRANE PROTEIN (AFU_ORTHOLOGUE AFUA_5G11245)"/>
    <property type="match status" value="1"/>
</dbReference>
<evidence type="ECO:0000256" key="6">
    <source>
        <dbReference type="SAM" id="MobiDB-lite"/>
    </source>
</evidence>
<dbReference type="Pfam" id="PF20684">
    <property type="entry name" value="Fung_rhodopsin"/>
    <property type="match status" value="1"/>
</dbReference>
<sequence length="363" mass="40195">MSTPDRGWVILAVSWPLFGFSAILVVLRAWVRIRIIKSWGWDDPFIILALLCATINTALATIASYYGTGRHAIDLSAYQQIQSTKYNWLSQGFHVMSTNWGKVSVALFMLRISQRAKHHRPAMWTGITVLTIINVVCVYTIYGQCTPTARLWDSDVEGSCWDPNVQKDYAFFQGSASALSDLLLAIYPLFTIGPLQIAIKVKIGLGFVLSLGVIAMVAAIVKTVNLAALSGRTDYPWDTVDLTIWIAVEQYLIILAACIPTLTPLFNIVVRRRTTRRSSSNNKPCQTQTRTHSGQSGKPRIPGPFASGGKGPREAYVWTNNGDSDEEPIILPEETREGILLTTDIHVQNGVELDPERTGEESV</sequence>
<dbReference type="GeneID" id="63763158"/>
<reference evidence="10" key="1">
    <citation type="journal article" date="2017" name="Genome Biol.">
        <title>Comparative genomics reveals high biological diversity and specific adaptations in the industrially and medically important fungal genus Aspergillus.</title>
        <authorList>
            <person name="de Vries R.P."/>
            <person name="Riley R."/>
            <person name="Wiebenga A."/>
            <person name="Aguilar-Osorio G."/>
            <person name="Amillis S."/>
            <person name="Uchima C.A."/>
            <person name="Anderluh G."/>
            <person name="Asadollahi M."/>
            <person name="Askin M."/>
            <person name="Barry K."/>
            <person name="Battaglia E."/>
            <person name="Bayram O."/>
            <person name="Benocci T."/>
            <person name="Braus-Stromeyer S.A."/>
            <person name="Caldana C."/>
            <person name="Canovas D."/>
            <person name="Cerqueira G.C."/>
            <person name="Chen F."/>
            <person name="Chen W."/>
            <person name="Choi C."/>
            <person name="Clum A."/>
            <person name="Dos Santos R.A."/>
            <person name="Damasio A.R."/>
            <person name="Diallinas G."/>
            <person name="Emri T."/>
            <person name="Fekete E."/>
            <person name="Flipphi M."/>
            <person name="Freyberg S."/>
            <person name="Gallo A."/>
            <person name="Gournas C."/>
            <person name="Habgood R."/>
            <person name="Hainaut M."/>
            <person name="Harispe M.L."/>
            <person name="Henrissat B."/>
            <person name="Hilden K.S."/>
            <person name="Hope R."/>
            <person name="Hossain A."/>
            <person name="Karabika E."/>
            <person name="Karaffa L."/>
            <person name="Karanyi Z."/>
            <person name="Krasevec N."/>
            <person name="Kuo A."/>
            <person name="Kusch H."/>
            <person name="LaButti K."/>
            <person name="Lagendijk E.L."/>
            <person name="Lapidus A."/>
            <person name="Levasseur A."/>
            <person name="Lindquist E."/>
            <person name="Lipzen A."/>
            <person name="Logrieco A.F."/>
            <person name="MacCabe A."/>
            <person name="Maekelae M.R."/>
            <person name="Malavazi I."/>
            <person name="Melin P."/>
            <person name="Meyer V."/>
            <person name="Mielnichuk N."/>
            <person name="Miskei M."/>
            <person name="Molnar A.P."/>
            <person name="Mule G."/>
            <person name="Ngan C.Y."/>
            <person name="Orejas M."/>
            <person name="Orosz E."/>
            <person name="Ouedraogo J.P."/>
            <person name="Overkamp K.M."/>
            <person name="Park H.-S."/>
            <person name="Perrone G."/>
            <person name="Piumi F."/>
            <person name="Punt P.J."/>
            <person name="Ram A.F."/>
            <person name="Ramon A."/>
            <person name="Rauscher S."/>
            <person name="Record E."/>
            <person name="Riano-Pachon D.M."/>
            <person name="Robert V."/>
            <person name="Roehrig J."/>
            <person name="Ruller R."/>
            <person name="Salamov A."/>
            <person name="Salih N.S."/>
            <person name="Samson R.A."/>
            <person name="Sandor E."/>
            <person name="Sanguinetti M."/>
            <person name="Schuetze T."/>
            <person name="Sepcic K."/>
            <person name="Shelest E."/>
            <person name="Sherlock G."/>
            <person name="Sophianopoulou V."/>
            <person name="Squina F.M."/>
            <person name="Sun H."/>
            <person name="Susca A."/>
            <person name="Todd R.B."/>
            <person name="Tsang A."/>
            <person name="Unkles S.E."/>
            <person name="van de Wiele N."/>
            <person name="van Rossen-Uffink D."/>
            <person name="Oliveira J.V."/>
            <person name="Vesth T.C."/>
            <person name="Visser J."/>
            <person name="Yu J.-H."/>
            <person name="Zhou M."/>
            <person name="Andersen M.R."/>
            <person name="Archer D.B."/>
            <person name="Baker S.E."/>
            <person name="Benoit I."/>
            <person name="Brakhage A.A."/>
            <person name="Braus G.H."/>
            <person name="Fischer R."/>
            <person name="Frisvad J.C."/>
            <person name="Goldman G.H."/>
            <person name="Houbraken J."/>
            <person name="Oakley B."/>
            <person name="Pocsi I."/>
            <person name="Scazzocchio C."/>
            <person name="Seiboth B."/>
            <person name="vanKuyk P.A."/>
            <person name="Wortman J."/>
            <person name="Dyer P.S."/>
            <person name="Grigoriev I.V."/>
        </authorList>
    </citation>
    <scope>NUCLEOTIDE SEQUENCE [LARGE SCALE GENOMIC DNA]</scope>
    <source>
        <strain evidence="10">CBS 593.65</strain>
    </source>
</reference>
<organism evidence="9 10">
    <name type="scientific">Aspergillus sydowii CBS 593.65</name>
    <dbReference type="NCBI Taxonomy" id="1036612"/>
    <lineage>
        <taxon>Eukaryota</taxon>
        <taxon>Fungi</taxon>
        <taxon>Dikarya</taxon>
        <taxon>Ascomycota</taxon>
        <taxon>Pezizomycotina</taxon>
        <taxon>Eurotiomycetes</taxon>
        <taxon>Eurotiomycetidae</taxon>
        <taxon>Eurotiales</taxon>
        <taxon>Aspergillaceae</taxon>
        <taxon>Aspergillus</taxon>
        <taxon>Aspergillus subgen. Nidulantes</taxon>
    </lineage>
</organism>
<evidence type="ECO:0000256" key="7">
    <source>
        <dbReference type="SAM" id="Phobius"/>
    </source>
</evidence>
<evidence type="ECO:0000313" key="9">
    <source>
        <dbReference type="EMBL" id="OJJ59216.1"/>
    </source>
</evidence>
<keyword evidence="10" id="KW-1185">Reference proteome</keyword>
<evidence type="ECO:0000256" key="1">
    <source>
        <dbReference type="ARBA" id="ARBA00004141"/>
    </source>
</evidence>
<dbReference type="STRING" id="1036612.A0A1L9TIF7"/>
<protein>
    <recommendedName>
        <fullName evidence="8">Rhodopsin domain-containing protein</fullName>
    </recommendedName>
</protein>
<feature type="compositionally biased region" description="Polar residues" evidence="6">
    <location>
        <begin position="281"/>
        <end position="296"/>
    </location>
</feature>
<evidence type="ECO:0000256" key="2">
    <source>
        <dbReference type="ARBA" id="ARBA00022692"/>
    </source>
</evidence>
<evidence type="ECO:0000256" key="5">
    <source>
        <dbReference type="ARBA" id="ARBA00038359"/>
    </source>
</evidence>
<feature type="transmembrane region" description="Helical" evidence="7">
    <location>
        <begin position="171"/>
        <end position="191"/>
    </location>
</feature>
<dbReference type="EMBL" id="KV878586">
    <property type="protein sequence ID" value="OJJ59216.1"/>
    <property type="molecule type" value="Genomic_DNA"/>
</dbReference>
<accession>A0A1L9TIF7</accession>
<dbReference type="GO" id="GO:0016020">
    <property type="term" value="C:membrane"/>
    <property type="evidence" value="ECO:0007669"/>
    <property type="project" value="UniProtKB-SubCell"/>
</dbReference>
<proteinExistence type="inferred from homology"/>
<evidence type="ECO:0000256" key="3">
    <source>
        <dbReference type="ARBA" id="ARBA00022989"/>
    </source>
</evidence>
<feature type="transmembrane region" description="Helical" evidence="7">
    <location>
        <begin position="45"/>
        <end position="68"/>
    </location>
</feature>
<feature type="domain" description="Rhodopsin" evidence="8">
    <location>
        <begin position="27"/>
        <end position="267"/>
    </location>
</feature>
<dbReference type="RefSeq" id="XP_040703022.1">
    <property type="nucleotide sequence ID" value="XM_040847085.1"/>
</dbReference>
<name>A0A1L9TIF7_9EURO</name>